<proteinExistence type="predicted"/>
<dbReference type="AlphaFoldDB" id="A0A6H1WUK3"/>
<gene>
    <name evidence="1" type="ORF">FVE67_08550</name>
</gene>
<dbReference type="Pfam" id="PF08843">
    <property type="entry name" value="AbiEii"/>
    <property type="match status" value="1"/>
</dbReference>
<reference evidence="1 2" key="1">
    <citation type="submission" date="2019-08" db="EMBL/GenBank/DDBJ databases">
        <title>Complete genome sequence of Thermosulfurimonas marina SU872T, an anaerobic thermophilic chemolithoautotrophic bacterium isolated from a shallow marine hydrothermal vent.</title>
        <authorList>
            <person name="Allioux M."/>
            <person name="Jebbar M."/>
            <person name="Slobodkina G."/>
            <person name="Slobodkin A."/>
            <person name="Moalic Y."/>
            <person name="Frolova A."/>
            <person name="Shao Z."/>
            <person name="Alain K."/>
        </authorList>
    </citation>
    <scope>NUCLEOTIDE SEQUENCE [LARGE SCALE GENOMIC DNA]</scope>
    <source>
        <strain evidence="1 2">SU872</strain>
    </source>
</reference>
<name>A0A6H1WUK3_9BACT</name>
<organism evidence="1 2">
    <name type="scientific">Thermosulfurimonas marina</name>
    <dbReference type="NCBI Taxonomy" id="2047767"/>
    <lineage>
        <taxon>Bacteria</taxon>
        <taxon>Pseudomonadati</taxon>
        <taxon>Thermodesulfobacteriota</taxon>
        <taxon>Thermodesulfobacteria</taxon>
        <taxon>Thermodesulfobacteriales</taxon>
        <taxon>Thermodesulfobacteriaceae</taxon>
        <taxon>Thermosulfurimonas</taxon>
    </lineage>
</organism>
<keyword evidence="2" id="KW-1185">Reference proteome</keyword>
<accession>A0A6H1WUK3</accession>
<sequence length="307" mass="35178">MMSRQGHDAENVQVRMQRVILWALATKGFFSRYVFHGGSCLYFFYENVRWSEDLDFVKHRNNLDHPAKDSATIEEALKEATRLIPALIEEAESAELKCQKREGDVLRFIVKASVKGERRKTRVNVKIANVAAYRVTVKPLERALIAVEDPFEILADKVVALVARARSWGEPKVRDVLDLYFLGEGRGLLHPEALSKTLDALVELVARKLRDYRLSTSEFREGVGRLREWLNRPEALEDLRTTFTRYALPMHRASELVAYVYCEQVLRFAEETLSRGGLFEVLLERIRAAGTEPANEHPRKTPSPTPK</sequence>
<dbReference type="Gene3D" id="3.10.450.620">
    <property type="entry name" value="JHP933, nucleotidyltransferase-like core domain"/>
    <property type="match status" value="1"/>
</dbReference>
<protein>
    <submittedName>
        <fullName evidence="1">Nucleotidyl transferase AbiEii/AbiGii toxin family protein</fullName>
    </submittedName>
</protein>
<dbReference type="GO" id="GO:0016740">
    <property type="term" value="F:transferase activity"/>
    <property type="evidence" value="ECO:0007669"/>
    <property type="project" value="UniProtKB-KW"/>
</dbReference>
<keyword evidence="1" id="KW-0808">Transferase</keyword>
<evidence type="ECO:0000313" key="1">
    <source>
        <dbReference type="EMBL" id="QJA06834.1"/>
    </source>
</evidence>
<evidence type="ECO:0000313" key="2">
    <source>
        <dbReference type="Proteomes" id="UP000501253"/>
    </source>
</evidence>
<dbReference type="EMBL" id="CP042909">
    <property type="protein sequence ID" value="QJA06834.1"/>
    <property type="molecule type" value="Genomic_DNA"/>
</dbReference>
<dbReference type="InterPro" id="IPR014942">
    <property type="entry name" value="AbiEii"/>
</dbReference>
<dbReference type="KEGG" id="tmai:FVE67_08550"/>
<dbReference type="Proteomes" id="UP000501253">
    <property type="component" value="Chromosome"/>
</dbReference>